<protein>
    <submittedName>
        <fullName evidence="1">Uncharacterized protein</fullName>
    </submittedName>
</protein>
<dbReference type="Pfam" id="PF25613">
    <property type="entry name" value="DUF7941"/>
    <property type="match status" value="1"/>
</dbReference>
<gene>
    <name evidence="1" type="ORF">CB695_22465</name>
</gene>
<dbReference type="AlphaFoldDB" id="A0A635RBJ8"/>
<accession>A0A635RBJ8</accession>
<comment type="caution">
    <text evidence="1">The sequence shown here is derived from an EMBL/GenBank/DDBJ whole genome shotgun (WGS) entry which is preliminary data.</text>
</comment>
<sequence>MANQETIFDLIKKANPDAEFDTTKVTLGDPVVTTGTYNTEITVASIKNLGYTNEQTFQYNRIDAGLYFLNVLPKLLVESATTTADLLPVINEQYSLTLTEDDVWVEQVGELPLDGSAIEHGIFFRPECLTWVGGFTVRVARKPAVETAPAKPSRAKKKK</sequence>
<evidence type="ECO:0000313" key="1">
    <source>
        <dbReference type="EMBL" id="EDH8304231.1"/>
    </source>
</evidence>
<organism evidence="1">
    <name type="scientific">Salmonella enterica subsp. enterica serovar Chester</name>
    <dbReference type="NCBI Taxonomy" id="149386"/>
    <lineage>
        <taxon>Bacteria</taxon>
        <taxon>Pseudomonadati</taxon>
        <taxon>Pseudomonadota</taxon>
        <taxon>Gammaproteobacteria</taxon>
        <taxon>Enterobacterales</taxon>
        <taxon>Enterobacteriaceae</taxon>
        <taxon>Salmonella</taxon>
    </lineage>
</organism>
<proteinExistence type="predicted"/>
<reference evidence="1" key="1">
    <citation type="submission" date="2018-07" db="EMBL/GenBank/DDBJ databases">
        <authorList>
            <person name="Ashton P.M."/>
            <person name="Dallman T."/>
            <person name="Nair S."/>
            <person name="De Pinna E."/>
            <person name="Peters T."/>
            <person name="Grant K."/>
        </authorList>
    </citation>
    <scope>NUCLEOTIDE SEQUENCE</scope>
    <source>
        <strain evidence="1">368335</strain>
    </source>
</reference>
<dbReference type="EMBL" id="AAMIYH010000027">
    <property type="protein sequence ID" value="EDH8304231.1"/>
    <property type="molecule type" value="Genomic_DNA"/>
</dbReference>
<name>A0A635RBJ8_SALET</name>
<dbReference type="InterPro" id="IPR057701">
    <property type="entry name" value="DUF7941"/>
</dbReference>